<gene>
    <name evidence="2" type="ORF">ACAOBT_LOCUS33369</name>
</gene>
<comment type="caution">
    <text evidence="2">The sequence shown here is derived from an EMBL/GenBank/DDBJ whole genome shotgun (WGS) entry which is preliminary data.</text>
</comment>
<sequence length="124" mass="13639">MGANSISNRSSKKRYGGFFLDALRRGRKCGQAKIITSTPNKDELEESINVSCDKVTGKIITNEAAPGSSNAPKRKRQNRLSTSSSSSQSQPAIVNDKSDDDELFLKKKPQLYAMKRCIVDAEMP</sequence>
<organism evidence="2 3">
    <name type="scientific">Acanthoscelides obtectus</name>
    <name type="common">Bean weevil</name>
    <name type="synonym">Bruchus obtectus</name>
    <dbReference type="NCBI Taxonomy" id="200917"/>
    <lineage>
        <taxon>Eukaryota</taxon>
        <taxon>Metazoa</taxon>
        <taxon>Ecdysozoa</taxon>
        <taxon>Arthropoda</taxon>
        <taxon>Hexapoda</taxon>
        <taxon>Insecta</taxon>
        <taxon>Pterygota</taxon>
        <taxon>Neoptera</taxon>
        <taxon>Endopterygota</taxon>
        <taxon>Coleoptera</taxon>
        <taxon>Polyphaga</taxon>
        <taxon>Cucujiformia</taxon>
        <taxon>Chrysomeloidea</taxon>
        <taxon>Chrysomelidae</taxon>
        <taxon>Bruchinae</taxon>
        <taxon>Bruchini</taxon>
        <taxon>Acanthoscelides</taxon>
    </lineage>
</organism>
<protein>
    <submittedName>
        <fullName evidence="2">Uncharacterized protein</fullName>
    </submittedName>
</protein>
<dbReference type="Proteomes" id="UP001152888">
    <property type="component" value="Unassembled WGS sequence"/>
</dbReference>
<proteinExistence type="predicted"/>
<evidence type="ECO:0000313" key="3">
    <source>
        <dbReference type="Proteomes" id="UP001152888"/>
    </source>
</evidence>
<reference evidence="2" key="1">
    <citation type="submission" date="2022-03" db="EMBL/GenBank/DDBJ databases">
        <authorList>
            <person name="Sayadi A."/>
        </authorList>
    </citation>
    <scope>NUCLEOTIDE SEQUENCE</scope>
</reference>
<evidence type="ECO:0000313" key="2">
    <source>
        <dbReference type="EMBL" id="CAH2013277.1"/>
    </source>
</evidence>
<feature type="region of interest" description="Disordered" evidence="1">
    <location>
        <begin position="61"/>
        <end position="101"/>
    </location>
</feature>
<keyword evidence="3" id="KW-1185">Reference proteome</keyword>
<accession>A0A9P0Q6X4</accession>
<dbReference type="EMBL" id="CAKOFQ010008304">
    <property type="protein sequence ID" value="CAH2013277.1"/>
    <property type="molecule type" value="Genomic_DNA"/>
</dbReference>
<feature type="compositionally biased region" description="Low complexity" evidence="1">
    <location>
        <begin position="81"/>
        <end position="90"/>
    </location>
</feature>
<dbReference type="AlphaFoldDB" id="A0A9P0Q6X4"/>
<evidence type="ECO:0000256" key="1">
    <source>
        <dbReference type="SAM" id="MobiDB-lite"/>
    </source>
</evidence>
<name>A0A9P0Q6X4_ACAOB</name>